<evidence type="ECO:0000313" key="2">
    <source>
        <dbReference type="EMBL" id="KAH1038879.1"/>
    </source>
</evidence>
<protein>
    <submittedName>
        <fullName evidence="2">Uncharacterized protein</fullName>
    </submittedName>
</protein>
<reference evidence="2 3" key="1">
    <citation type="journal article" date="2021" name="Plant Biotechnol. J.">
        <title>Multi-omics assisted identification of the key and species-specific regulatory components of drought-tolerant mechanisms in Gossypium stocksii.</title>
        <authorList>
            <person name="Yu D."/>
            <person name="Ke L."/>
            <person name="Zhang D."/>
            <person name="Wu Y."/>
            <person name="Sun Y."/>
            <person name="Mei J."/>
            <person name="Sun J."/>
            <person name="Sun Y."/>
        </authorList>
    </citation>
    <scope>NUCLEOTIDE SEQUENCE [LARGE SCALE GENOMIC DNA]</scope>
    <source>
        <strain evidence="3">cv. E1</strain>
        <tissue evidence="2">Leaf</tissue>
    </source>
</reference>
<proteinExistence type="predicted"/>
<sequence length="54" mass="6545">MEVPPAMKKKSTKKKTDEEPTQWERRLKRDVHYNMRLLEAMKPFMDTFMTSQKA</sequence>
<organism evidence="2 3">
    <name type="scientific">Gossypium stocksii</name>
    <dbReference type="NCBI Taxonomy" id="47602"/>
    <lineage>
        <taxon>Eukaryota</taxon>
        <taxon>Viridiplantae</taxon>
        <taxon>Streptophyta</taxon>
        <taxon>Embryophyta</taxon>
        <taxon>Tracheophyta</taxon>
        <taxon>Spermatophyta</taxon>
        <taxon>Magnoliopsida</taxon>
        <taxon>eudicotyledons</taxon>
        <taxon>Gunneridae</taxon>
        <taxon>Pentapetalae</taxon>
        <taxon>rosids</taxon>
        <taxon>malvids</taxon>
        <taxon>Malvales</taxon>
        <taxon>Malvaceae</taxon>
        <taxon>Malvoideae</taxon>
        <taxon>Gossypium</taxon>
    </lineage>
</organism>
<comment type="caution">
    <text evidence="2">The sequence shown here is derived from an EMBL/GenBank/DDBJ whole genome shotgun (WGS) entry which is preliminary data.</text>
</comment>
<dbReference type="Proteomes" id="UP000828251">
    <property type="component" value="Unassembled WGS sequence"/>
</dbReference>
<evidence type="ECO:0000313" key="3">
    <source>
        <dbReference type="Proteomes" id="UP000828251"/>
    </source>
</evidence>
<accession>A0A9D3ZIZ5</accession>
<name>A0A9D3ZIZ5_9ROSI</name>
<dbReference type="EMBL" id="JAIQCV010000012">
    <property type="protein sequence ID" value="KAH1038879.1"/>
    <property type="molecule type" value="Genomic_DNA"/>
</dbReference>
<feature type="compositionally biased region" description="Basic and acidic residues" evidence="1">
    <location>
        <begin position="14"/>
        <end position="23"/>
    </location>
</feature>
<gene>
    <name evidence="2" type="ORF">J1N35_040622</name>
</gene>
<dbReference type="OrthoDB" id="10552197at2759"/>
<feature type="region of interest" description="Disordered" evidence="1">
    <location>
        <begin position="1"/>
        <end position="23"/>
    </location>
</feature>
<evidence type="ECO:0000256" key="1">
    <source>
        <dbReference type="SAM" id="MobiDB-lite"/>
    </source>
</evidence>
<keyword evidence="3" id="KW-1185">Reference proteome</keyword>
<dbReference type="AlphaFoldDB" id="A0A9D3ZIZ5"/>